<evidence type="ECO:0000256" key="8">
    <source>
        <dbReference type="ARBA" id="ARBA00043957"/>
    </source>
</evidence>
<dbReference type="Proteomes" id="UP000827549">
    <property type="component" value="Chromosome 2"/>
</dbReference>
<keyword evidence="4" id="KW-0378">Hydrolase</keyword>
<keyword evidence="5" id="KW-0271">Exosome</keyword>
<dbReference type="Gene3D" id="1.10.150.80">
    <property type="entry name" value="HRDC domain"/>
    <property type="match status" value="1"/>
</dbReference>
<dbReference type="GeneID" id="87805329"/>
<evidence type="ECO:0000259" key="10">
    <source>
        <dbReference type="PROSITE" id="PS50967"/>
    </source>
</evidence>
<dbReference type="GO" id="GO:0071037">
    <property type="term" value="P:nuclear polyadenylation-dependent snRNA catabolic process"/>
    <property type="evidence" value="ECO:0007669"/>
    <property type="project" value="TreeGrafter"/>
</dbReference>
<dbReference type="GO" id="GO:0071039">
    <property type="term" value="P:nuclear polyadenylation-dependent CUT catabolic process"/>
    <property type="evidence" value="ECO:0007669"/>
    <property type="project" value="TreeGrafter"/>
</dbReference>
<feature type="compositionally biased region" description="Acidic residues" evidence="9">
    <location>
        <begin position="215"/>
        <end position="225"/>
    </location>
</feature>
<dbReference type="GO" id="GO:0003727">
    <property type="term" value="F:single-stranded RNA binding"/>
    <property type="evidence" value="ECO:0007669"/>
    <property type="project" value="TreeGrafter"/>
</dbReference>
<feature type="compositionally biased region" description="Polar residues" evidence="9">
    <location>
        <begin position="872"/>
        <end position="887"/>
    </location>
</feature>
<feature type="compositionally biased region" description="Basic residues" evidence="9">
    <location>
        <begin position="811"/>
        <end position="823"/>
    </location>
</feature>
<dbReference type="GO" id="GO:0071035">
    <property type="term" value="P:nuclear polyadenylation-dependent rRNA catabolic process"/>
    <property type="evidence" value="ECO:0007669"/>
    <property type="project" value="TreeGrafter"/>
</dbReference>
<feature type="compositionally biased region" description="Low complexity" evidence="9">
    <location>
        <begin position="842"/>
        <end position="854"/>
    </location>
</feature>
<evidence type="ECO:0000256" key="3">
    <source>
        <dbReference type="ARBA" id="ARBA00022722"/>
    </source>
</evidence>
<dbReference type="PROSITE" id="PS50967">
    <property type="entry name" value="HRDC"/>
    <property type="match status" value="1"/>
</dbReference>
<dbReference type="InterPro" id="IPR012588">
    <property type="entry name" value="Exosome-assoc_fac_Rrp6_N"/>
</dbReference>
<accession>A0AAF0Y222</accession>
<feature type="compositionally biased region" description="Low complexity" evidence="9">
    <location>
        <begin position="771"/>
        <end position="800"/>
    </location>
</feature>
<feature type="region of interest" description="Disordered" evidence="9">
    <location>
        <begin position="771"/>
        <end position="902"/>
    </location>
</feature>
<dbReference type="RefSeq" id="XP_062624564.1">
    <property type="nucleotide sequence ID" value="XM_062768580.1"/>
</dbReference>
<keyword evidence="7" id="KW-0539">Nucleus</keyword>
<dbReference type="InterPro" id="IPR045092">
    <property type="entry name" value="Rrp6-like"/>
</dbReference>
<evidence type="ECO:0000256" key="5">
    <source>
        <dbReference type="ARBA" id="ARBA00022835"/>
    </source>
</evidence>
<organism evidence="11 12">
    <name type="scientific">Vanrija pseudolonga</name>
    <dbReference type="NCBI Taxonomy" id="143232"/>
    <lineage>
        <taxon>Eukaryota</taxon>
        <taxon>Fungi</taxon>
        <taxon>Dikarya</taxon>
        <taxon>Basidiomycota</taxon>
        <taxon>Agaricomycotina</taxon>
        <taxon>Tremellomycetes</taxon>
        <taxon>Trichosporonales</taxon>
        <taxon>Trichosporonaceae</taxon>
        <taxon>Vanrija</taxon>
    </lineage>
</organism>
<dbReference type="SMART" id="SM00474">
    <property type="entry name" value="35EXOc"/>
    <property type="match status" value="1"/>
</dbReference>
<dbReference type="GO" id="GO:0000467">
    <property type="term" value="P:exonucleolytic trimming to generate mature 3'-end of 5.8S rRNA from tricistronic rRNA transcript (SSU-rRNA, 5.8S rRNA, LSU-rRNA)"/>
    <property type="evidence" value="ECO:0007669"/>
    <property type="project" value="InterPro"/>
</dbReference>
<evidence type="ECO:0000256" key="6">
    <source>
        <dbReference type="ARBA" id="ARBA00022839"/>
    </source>
</evidence>
<dbReference type="EMBL" id="CP086715">
    <property type="protein sequence ID" value="WOO78532.1"/>
    <property type="molecule type" value="Genomic_DNA"/>
</dbReference>
<dbReference type="InterPro" id="IPR049559">
    <property type="entry name" value="Rrp6p-like_exo"/>
</dbReference>
<dbReference type="GO" id="GO:0071036">
    <property type="term" value="P:nuclear polyadenylation-dependent snoRNA catabolic process"/>
    <property type="evidence" value="ECO:0007669"/>
    <property type="project" value="TreeGrafter"/>
</dbReference>
<protein>
    <submittedName>
        <fullName evidence="11">Exosome complex exonuclease rrp6</fullName>
    </submittedName>
</protein>
<dbReference type="InterPro" id="IPR010997">
    <property type="entry name" value="HRDC-like_sf"/>
</dbReference>
<dbReference type="GO" id="GO:0071040">
    <property type="term" value="P:nuclear polyadenylation-dependent antisense transcript catabolic process"/>
    <property type="evidence" value="ECO:0007669"/>
    <property type="project" value="TreeGrafter"/>
</dbReference>
<dbReference type="GO" id="GO:0071038">
    <property type="term" value="P:TRAMP-dependent tRNA surveillance pathway"/>
    <property type="evidence" value="ECO:0007669"/>
    <property type="project" value="TreeGrafter"/>
</dbReference>
<dbReference type="GO" id="GO:0000166">
    <property type="term" value="F:nucleotide binding"/>
    <property type="evidence" value="ECO:0007669"/>
    <property type="project" value="InterPro"/>
</dbReference>
<dbReference type="InterPro" id="IPR036397">
    <property type="entry name" value="RNaseH_sf"/>
</dbReference>
<evidence type="ECO:0000313" key="11">
    <source>
        <dbReference type="EMBL" id="WOO78532.1"/>
    </source>
</evidence>
<dbReference type="Pfam" id="PF08066">
    <property type="entry name" value="PMC2NT"/>
    <property type="match status" value="1"/>
</dbReference>
<dbReference type="GO" id="GO:0071044">
    <property type="term" value="P:histone mRNA catabolic process"/>
    <property type="evidence" value="ECO:0007669"/>
    <property type="project" value="TreeGrafter"/>
</dbReference>
<reference evidence="11" key="1">
    <citation type="submission" date="2023-10" db="EMBL/GenBank/DDBJ databases">
        <authorList>
            <person name="Noh H."/>
        </authorList>
    </citation>
    <scope>NUCLEOTIDE SEQUENCE</scope>
    <source>
        <strain evidence="11">DUCC4014</strain>
    </source>
</reference>
<evidence type="ECO:0000256" key="1">
    <source>
        <dbReference type="ARBA" id="ARBA00004123"/>
    </source>
</evidence>
<gene>
    <name evidence="11" type="primary">rrp6</name>
    <name evidence="11" type="ORF">LOC62_02G002079</name>
</gene>
<feature type="compositionally biased region" description="Low complexity" evidence="9">
    <location>
        <begin position="606"/>
        <end position="621"/>
    </location>
</feature>
<comment type="subcellular location">
    <subcellularLocation>
        <location evidence="1">Nucleus</location>
    </subcellularLocation>
</comment>
<feature type="region of interest" description="Disordered" evidence="9">
    <location>
        <begin position="84"/>
        <end position="105"/>
    </location>
</feature>
<dbReference type="GO" id="GO:0000175">
    <property type="term" value="F:3'-5'-RNA exonuclease activity"/>
    <property type="evidence" value="ECO:0007669"/>
    <property type="project" value="InterPro"/>
</dbReference>
<dbReference type="SUPFAM" id="SSF53098">
    <property type="entry name" value="Ribonuclease H-like"/>
    <property type="match status" value="1"/>
</dbReference>
<dbReference type="InterPro" id="IPR044876">
    <property type="entry name" value="HRDC_dom_sf"/>
</dbReference>
<feature type="compositionally biased region" description="Low complexity" evidence="9">
    <location>
        <begin position="824"/>
        <end position="833"/>
    </location>
</feature>
<name>A0AAF0Y222_9TREE</name>
<evidence type="ECO:0000256" key="2">
    <source>
        <dbReference type="ARBA" id="ARBA00022552"/>
    </source>
</evidence>
<proteinExistence type="inferred from homology"/>
<keyword evidence="6 11" id="KW-0269">Exonuclease</keyword>
<dbReference type="FunFam" id="3.30.420.10:FF:000059">
    <property type="entry name" value="Exosome complex exonuclease Rrp6"/>
    <property type="match status" value="1"/>
</dbReference>
<dbReference type="GO" id="GO:0005730">
    <property type="term" value="C:nucleolus"/>
    <property type="evidence" value="ECO:0007669"/>
    <property type="project" value="TreeGrafter"/>
</dbReference>
<feature type="region of interest" description="Disordered" evidence="9">
    <location>
        <begin position="1"/>
        <end position="24"/>
    </location>
</feature>
<evidence type="ECO:0000256" key="7">
    <source>
        <dbReference type="ARBA" id="ARBA00023242"/>
    </source>
</evidence>
<dbReference type="PANTHER" id="PTHR12124:SF47">
    <property type="entry name" value="EXOSOME COMPONENT 10"/>
    <property type="match status" value="1"/>
</dbReference>
<keyword evidence="2" id="KW-0698">rRNA processing</keyword>
<dbReference type="InterPro" id="IPR002562">
    <property type="entry name" value="3'-5'_exonuclease_dom"/>
</dbReference>
<dbReference type="InterPro" id="IPR002121">
    <property type="entry name" value="HRDC_dom"/>
</dbReference>
<dbReference type="Gene3D" id="3.30.420.10">
    <property type="entry name" value="Ribonuclease H-like superfamily/Ribonuclease H"/>
    <property type="match status" value="1"/>
</dbReference>
<dbReference type="SMART" id="SM00341">
    <property type="entry name" value="HRDC"/>
    <property type="match status" value="1"/>
</dbReference>
<keyword evidence="12" id="KW-1185">Reference proteome</keyword>
<dbReference type="AlphaFoldDB" id="A0AAF0Y222"/>
<dbReference type="PANTHER" id="PTHR12124">
    <property type="entry name" value="POLYMYOSITIS/SCLERODERMA AUTOANTIGEN-RELATED"/>
    <property type="match status" value="1"/>
</dbReference>
<feature type="domain" description="HRDC" evidence="10">
    <location>
        <begin position="522"/>
        <end position="603"/>
    </location>
</feature>
<feature type="compositionally biased region" description="Basic residues" evidence="9">
    <location>
        <begin position="93"/>
        <end position="103"/>
    </location>
</feature>
<feature type="region of interest" description="Disordered" evidence="9">
    <location>
        <begin position="919"/>
        <end position="949"/>
    </location>
</feature>
<comment type="similarity">
    <text evidence="8">Belongs to the exosome component 10/RRP6 family.</text>
</comment>
<feature type="region of interest" description="Disordered" evidence="9">
    <location>
        <begin position="215"/>
        <end position="244"/>
    </location>
</feature>
<feature type="region of interest" description="Disordered" evidence="9">
    <location>
        <begin position="453"/>
        <end position="477"/>
    </location>
</feature>
<evidence type="ECO:0000256" key="4">
    <source>
        <dbReference type="ARBA" id="ARBA00022801"/>
    </source>
</evidence>
<feature type="compositionally biased region" description="Basic residues" evidence="9">
    <location>
        <begin position="890"/>
        <end position="900"/>
    </location>
</feature>
<feature type="compositionally biased region" description="Polar residues" evidence="9">
    <location>
        <begin position="940"/>
        <end position="949"/>
    </location>
</feature>
<dbReference type="Pfam" id="PF00570">
    <property type="entry name" value="HRDC"/>
    <property type="match status" value="1"/>
</dbReference>
<dbReference type="InterPro" id="IPR012337">
    <property type="entry name" value="RNaseH-like_sf"/>
</dbReference>
<feature type="region of interest" description="Disordered" evidence="9">
    <location>
        <begin position="604"/>
        <end position="647"/>
    </location>
</feature>
<feature type="compositionally biased region" description="Low complexity" evidence="9">
    <location>
        <begin position="1"/>
        <end position="21"/>
    </location>
</feature>
<dbReference type="SUPFAM" id="SSF47819">
    <property type="entry name" value="HRDC-like"/>
    <property type="match status" value="1"/>
</dbReference>
<dbReference type="Pfam" id="PF01612">
    <property type="entry name" value="DNA_pol_A_exo1"/>
    <property type="match status" value="1"/>
</dbReference>
<evidence type="ECO:0000313" key="12">
    <source>
        <dbReference type="Proteomes" id="UP000827549"/>
    </source>
</evidence>
<keyword evidence="3" id="KW-0540">Nuclease</keyword>
<dbReference type="CDD" id="cd06147">
    <property type="entry name" value="Rrp6p_like_exo"/>
    <property type="match status" value="1"/>
</dbReference>
<dbReference type="GO" id="GO:0000176">
    <property type="term" value="C:nuclear exosome (RNase complex)"/>
    <property type="evidence" value="ECO:0007669"/>
    <property type="project" value="InterPro"/>
</dbReference>
<sequence>MSNQPASSSSQAGPSSVPSPSTNFAEFVDHMTAALDASTSAAANFPDKKELSFHRTLDRKLGRDLDKTSGRVLSLVDRLHQLAAESSQEKAKAQGKSKIKPRRKLADEDDVVDSYGSVIEVVDGLLEDADSNLDEVNGQKKKAVIELNPAAVAAAGNKLAGPFKPKLASDLAHDGSIVKPQRSFRDPVDNFATSWRPTLPSKPHSMVPLDYVVGSDEDLPYDDDPSDNRPSAVNRRERAKQARRHPYYYETRHLPYPTAMFTSTPPIRPRSFEETPFEYVDTPEQLAALTEKLKTAKEIAVDLEYHSMRSYYGFICLMQISTREGDWVIDTLALRAELRDHKLGGVFVDPSIVKVFHGADSDIVWLQQDFDIYVVNLFDTYHASKVLDFPQFSLASLLQLYAHFEADKKYQMADWRIRPIPEEMMFYARSDTHFLLFIYDSLRNALIARASRTPSPSAEAEDEDGASTPKPNPQRAMREVLQRSAETALKLHSLDEYDGVKGTGKNGWSSLAKKLGRKEVLDTEIGWVFKAIHQWRDTLSRQIDESPHFVLPNHIILQLANLRSSKESVIARILTAKNTPLVADRAAEVAAVVEKAIAAYRDHSQRPTASISASPSSRSKPTPTPPSKALAKSAGPQDKKAKTSAPVPTVTALPITADLWAPTIMGTAPSPARTSSLFGNSLSSKPQPQVKPASSSLFGTALSKGRGGKVVGAGRQASPGFEAVRRGIHTSLAPPPQQMAEQPIAAPIATGKEPETVAFVPAAERKITTAAVTTSSTSDNKASKSAPVATPAPAASAKASNLVDDDGIIKQVKKRGKKSKKGKGSVASDSAGATPEPGAPDASQTASSSTSATAPKKVKVSHKDIPAFDYANESNLLDQPKSSTAAQTGRKPKADKKGKKGGSGELIVKVCAFDCANDRPGGTDKVASFGRQPADPSAPKSGNKSGTFA</sequence>
<dbReference type="GO" id="GO:0071051">
    <property type="term" value="P:poly(A)-dependent snoRNA 3'-end processing"/>
    <property type="evidence" value="ECO:0007669"/>
    <property type="project" value="TreeGrafter"/>
</dbReference>
<evidence type="ECO:0000256" key="9">
    <source>
        <dbReference type="SAM" id="MobiDB-lite"/>
    </source>
</evidence>